<evidence type="ECO:0000256" key="9">
    <source>
        <dbReference type="ARBA" id="ARBA00023224"/>
    </source>
</evidence>
<keyword evidence="12" id="KW-1185">Reference proteome</keyword>
<proteinExistence type="inferred from homology"/>
<keyword evidence="2" id="KW-1003">Cell membrane</keyword>
<dbReference type="PANTHER" id="PTHR21137:SF35">
    <property type="entry name" value="ODORANT RECEPTOR 19A-RELATED"/>
    <property type="match status" value="1"/>
</dbReference>
<reference evidence="11 12" key="1">
    <citation type="submission" date="2019-08" db="EMBL/GenBank/DDBJ databases">
        <title>High quality draft denovo assembly of Nylanderia fulva.</title>
        <authorList>
            <person name="Vargo E.L."/>
            <person name="Tarone A.M."/>
            <person name="Konganti K.R."/>
        </authorList>
    </citation>
    <scope>NUCLEOTIDE SEQUENCE [LARGE SCALE GENOMIC DNA]</scope>
    <source>
        <strain evidence="11">TAMU-Nful-2015</strain>
        <tissue evidence="11">Whole body</tissue>
    </source>
</reference>
<dbReference type="OrthoDB" id="7540137at2759"/>
<dbReference type="GO" id="GO:0005549">
    <property type="term" value="F:odorant binding"/>
    <property type="evidence" value="ECO:0007669"/>
    <property type="project" value="InterPro"/>
</dbReference>
<protein>
    <recommendedName>
        <fullName evidence="10">Odorant receptor</fullName>
    </recommendedName>
</protein>
<keyword evidence="6 10" id="KW-1133">Transmembrane helix</keyword>
<keyword evidence="7 10" id="KW-0472">Membrane</keyword>
<keyword evidence="5 10" id="KW-0552">Olfaction</keyword>
<dbReference type="GO" id="GO:0007165">
    <property type="term" value="P:signal transduction"/>
    <property type="evidence" value="ECO:0007669"/>
    <property type="project" value="UniProtKB-KW"/>
</dbReference>
<feature type="transmembrane region" description="Helical" evidence="10">
    <location>
        <begin position="31"/>
        <end position="50"/>
    </location>
</feature>
<organism evidence="11 12">
    <name type="scientific">Nylanderia fulva</name>
    <dbReference type="NCBI Taxonomy" id="613905"/>
    <lineage>
        <taxon>Eukaryota</taxon>
        <taxon>Metazoa</taxon>
        <taxon>Ecdysozoa</taxon>
        <taxon>Arthropoda</taxon>
        <taxon>Hexapoda</taxon>
        <taxon>Insecta</taxon>
        <taxon>Pterygota</taxon>
        <taxon>Neoptera</taxon>
        <taxon>Endopterygota</taxon>
        <taxon>Hymenoptera</taxon>
        <taxon>Apocrita</taxon>
        <taxon>Aculeata</taxon>
        <taxon>Formicoidea</taxon>
        <taxon>Formicidae</taxon>
        <taxon>Formicinae</taxon>
        <taxon>Nylanderia</taxon>
    </lineage>
</organism>
<evidence type="ECO:0000256" key="4">
    <source>
        <dbReference type="ARBA" id="ARBA00022692"/>
    </source>
</evidence>
<dbReference type="InterPro" id="IPR004117">
    <property type="entry name" value="7tm6_olfct_rcpt"/>
</dbReference>
<comment type="subcellular location">
    <subcellularLocation>
        <location evidence="1 10">Cell membrane</location>
        <topology evidence="1 10">Multi-pass membrane protein</topology>
    </subcellularLocation>
</comment>
<name>A0A6G1LQ87_9HYME</name>
<dbReference type="EMBL" id="SGBU01000033">
    <property type="protein sequence ID" value="KAF3054404.1"/>
    <property type="molecule type" value="Genomic_DNA"/>
</dbReference>
<dbReference type="PANTHER" id="PTHR21137">
    <property type="entry name" value="ODORANT RECEPTOR"/>
    <property type="match status" value="1"/>
</dbReference>
<dbReference type="Pfam" id="PF02949">
    <property type="entry name" value="7tm_6"/>
    <property type="match status" value="1"/>
</dbReference>
<evidence type="ECO:0000256" key="6">
    <source>
        <dbReference type="ARBA" id="ARBA00022989"/>
    </source>
</evidence>
<dbReference type="GO" id="GO:0004984">
    <property type="term" value="F:olfactory receptor activity"/>
    <property type="evidence" value="ECO:0007669"/>
    <property type="project" value="InterPro"/>
</dbReference>
<evidence type="ECO:0000256" key="10">
    <source>
        <dbReference type="RuleBase" id="RU351113"/>
    </source>
</evidence>
<keyword evidence="9 10" id="KW-0807">Transducer</keyword>
<comment type="caution">
    <text evidence="10">Lacks conserved residue(s) required for the propagation of feature annotation.</text>
</comment>
<keyword evidence="3 10" id="KW-0716">Sensory transduction</keyword>
<feature type="transmembrane region" description="Helical" evidence="10">
    <location>
        <begin position="263"/>
        <end position="282"/>
    </location>
</feature>
<gene>
    <name evidence="11" type="primary">Or-121</name>
    <name evidence="11" type="synonym">Nful_v1.0-Or-121</name>
    <name evidence="11" type="ORF">NFUL_NFUL000268</name>
</gene>
<evidence type="ECO:0000313" key="12">
    <source>
        <dbReference type="Proteomes" id="UP000479987"/>
    </source>
</evidence>
<dbReference type="GO" id="GO:0005886">
    <property type="term" value="C:plasma membrane"/>
    <property type="evidence" value="ECO:0007669"/>
    <property type="project" value="UniProtKB-SubCell"/>
</dbReference>
<comment type="similarity">
    <text evidence="10">Belongs to the insect chemoreceptor superfamily. Heteromeric odorant receptor channel (TC 1.A.69) family.</text>
</comment>
<dbReference type="Proteomes" id="UP000479987">
    <property type="component" value="Unassembled WGS sequence"/>
</dbReference>
<comment type="caution">
    <text evidence="11">The sequence shown here is derived from an EMBL/GenBank/DDBJ whole genome shotgun (WGS) entry which is preliminary data.</text>
</comment>
<evidence type="ECO:0000256" key="2">
    <source>
        <dbReference type="ARBA" id="ARBA00022475"/>
    </source>
</evidence>
<evidence type="ECO:0000256" key="5">
    <source>
        <dbReference type="ARBA" id="ARBA00022725"/>
    </source>
</evidence>
<keyword evidence="4 10" id="KW-0812">Transmembrane</keyword>
<evidence type="ECO:0000256" key="3">
    <source>
        <dbReference type="ARBA" id="ARBA00022606"/>
    </source>
</evidence>
<feature type="transmembrane region" description="Helical" evidence="10">
    <location>
        <begin position="125"/>
        <end position="149"/>
    </location>
</feature>
<evidence type="ECO:0000256" key="1">
    <source>
        <dbReference type="ARBA" id="ARBA00004651"/>
    </source>
</evidence>
<sequence length="386" mass="43940">MDFFDGRNYRVNKILLSAIGQWPYQSSRTSYIIVIVIAAIACSQFLAKLCSMFSDIRDMDIVIECLTPIMIDISGMTKVMNSMLCVNEMRALLDRVRDDFRSSRNSSDLEILQKCAENGRKFSTIYIYAMYTVTIIFMLTPVPPLIFHVANETRPMLHRVEYYVDMDKYYFPILIHGYLTAVICVTSIVATDAIFVIFVQHVCGLFIVTSSRIERALQGEYLTDANLPVSEDKAYRNMIQCVHNHREAIRFVNLIEAAYSKHFLFHAGLNMLAISITGVGAVTKSDDSSELLKLVAVSWALLFHLCFECLNAQKLIDYSGYLHTNLINLKWYDASPRTKKLVLFMMMKTQPPCVLTAGGMFVLCMQTFATIVKTAVSYFTFLRSAQ</sequence>
<evidence type="ECO:0000256" key="7">
    <source>
        <dbReference type="ARBA" id="ARBA00023136"/>
    </source>
</evidence>
<dbReference type="AlphaFoldDB" id="A0A6G1LQ87"/>
<feature type="transmembrane region" description="Helical" evidence="10">
    <location>
        <begin position="353"/>
        <end position="372"/>
    </location>
</feature>
<evidence type="ECO:0000313" key="11">
    <source>
        <dbReference type="EMBL" id="KAF3054404.1"/>
    </source>
</evidence>
<feature type="transmembrane region" description="Helical" evidence="10">
    <location>
        <begin position="169"/>
        <end position="199"/>
    </location>
</feature>
<accession>A0A6G1LQ87</accession>
<evidence type="ECO:0000256" key="8">
    <source>
        <dbReference type="ARBA" id="ARBA00023170"/>
    </source>
</evidence>
<keyword evidence="8 10" id="KW-0675">Receptor</keyword>